<evidence type="ECO:0000256" key="2">
    <source>
        <dbReference type="ARBA" id="ARBA00022448"/>
    </source>
</evidence>
<name>A0AA46GZX4_9MICO</name>
<reference evidence="4 5" key="1">
    <citation type="submission" date="2018-06" db="EMBL/GenBank/DDBJ databases">
        <authorList>
            <consortium name="Pathogen Informatics"/>
            <person name="Doyle S."/>
        </authorList>
    </citation>
    <scope>NUCLEOTIDE SEQUENCE [LARGE SCALE GENOMIC DNA]</scope>
    <source>
        <strain evidence="4 5">NCTC7915</strain>
    </source>
</reference>
<comment type="similarity">
    <text evidence="1">Belongs to the ABC transporter superfamily.</text>
</comment>
<dbReference type="RefSeq" id="WP_115029743.1">
    <property type="nucleotide sequence ID" value="NZ_UFYA01000001.1"/>
</dbReference>
<keyword evidence="2" id="KW-0813">Transport</keyword>
<dbReference type="Pfam" id="PF00005">
    <property type="entry name" value="ABC_tran"/>
    <property type="match status" value="1"/>
</dbReference>
<accession>A0AA46GZX4</accession>
<dbReference type="GO" id="GO:0005524">
    <property type="term" value="F:ATP binding"/>
    <property type="evidence" value="ECO:0007669"/>
    <property type="project" value="UniProtKB-KW"/>
</dbReference>
<feature type="domain" description="ABC transporter" evidence="3">
    <location>
        <begin position="19"/>
        <end position="125"/>
    </location>
</feature>
<keyword evidence="4" id="KW-0067">ATP-binding</keyword>
<evidence type="ECO:0000259" key="3">
    <source>
        <dbReference type="Pfam" id="PF00005"/>
    </source>
</evidence>
<proteinExistence type="inferred from homology"/>
<dbReference type="PANTHER" id="PTHR43335:SF4">
    <property type="entry name" value="ABC TRANSPORTER, ATP-BINDING PROTEIN"/>
    <property type="match status" value="1"/>
</dbReference>
<dbReference type="InterPro" id="IPR027417">
    <property type="entry name" value="P-loop_NTPase"/>
</dbReference>
<dbReference type="InterPro" id="IPR003439">
    <property type="entry name" value="ABC_transporter-like_ATP-bd"/>
</dbReference>
<evidence type="ECO:0000313" key="5">
    <source>
        <dbReference type="Proteomes" id="UP000254118"/>
    </source>
</evidence>
<keyword evidence="4" id="KW-0378">Hydrolase</keyword>
<dbReference type="PANTHER" id="PTHR43335">
    <property type="entry name" value="ABC TRANSPORTER, ATP-BINDING PROTEIN"/>
    <property type="match status" value="1"/>
</dbReference>
<evidence type="ECO:0000256" key="1">
    <source>
        <dbReference type="ARBA" id="ARBA00005417"/>
    </source>
</evidence>
<keyword evidence="4" id="KW-0547">Nucleotide-binding</keyword>
<dbReference type="EC" id="3.6.3.-" evidence="4"/>
<dbReference type="Proteomes" id="UP000254118">
    <property type="component" value="Unassembled WGS sequence"/>
</dbReference>
<dbReference type="SUPFAM" id="SSF52540">
    <property type="entry name" value="P-loop containing nucleoside triphosphate hydrolases"/>
    <property type="match status" value="1"/>
</dbReference>
<evidence type="ECO:0000313" key="4">
    <source>
        <dbReference type="EMBL" id="STD06336.1"/>
    </source>
</evidence>
<protein>
    <submittedName>
        <fullName evidence="4">Lipopolysaccharide export system ATP-binding protein LptB</fullName>
        <ecNumber evidence="4">3.6.3.-</ecNumber>
    </submittedName>
</protein>
<dbReference type="EMBL" id="UFYA01000001">
    <property type="protein sequence ID" value="STD06336.1"/>
    <property type="molecule type" value="Genomic_DNA"/>
</dbReference>
<dbReference type="Gene3D" id="3.40.50.300">
    <property type="entry name" value="P-loop containing nucleotide triphosphate hydrolases"/>
    <property type="match status" value="1"/>
</dbReference>
<dbReference type="GO" id="GO:0016887">
    <property type="term" value="F:ATP hydrolysis activity"/>
    <property type="evidence" value="ECO:0007669"/>
    <property type="project" value="InterPro"/>
</dbReference>
<gene>
    <name evidence="4" type="primary">lptB</name>
    <name evidence="4" type="ORF">NCTC7915_00604</name>
</gene>
<organism evidence="4 5">
    <name type="scientific">Dermatophilus congolensis</name>
    <dbReference type="NCBI Taxonomy" id="1863"/>
    <lineage>
        <taxon>Bacteria</taxon>
        <taxon>Bacillati</taxon>
        <taxon>Actinomycetota</taxon>
        <taxon>Actinomycetes</taxon>
        <taxon>Micrococcales</taxon>
        <taxon>Dermatophilaceae</taxon>
        <taxon>Dermatophilus</taxon>
    </lineage>
</organism>
<dbReference type="AlphaFoldDB" id="A0AA46GZX4"/>
<comment type="caution">
    <text evidence="4">The sequence shown here is derived from an EMBL/GenBank/DDBJ whole genome shotgun (WGS) entry which is preliminary data.</text>
</comment>
<sequence length="147" mass="15820">MAIRVENIKKTLGRKEVIRDISFTAPTGKITGVLGPNGAGKTTTFKIMLNIMSSDNSESCVTYGGDRLASFSLPLTRVGFSMEIDAMDKRRKAVDHLRSYAPLADCSDSRIDELLEQVGLGYAKKAAGRLVFHGHEAAAISSDVLTG</sequence>